<dbReference type="Proteomes" id="UP000867745">
    <property type="component" value="Unassembled WGS sequence"/>
</dbReference>
<name>A0AA37ZDY3_9ENTR</name>
<accession>A0AA37ZDY3</accession>
<dbReference type="AlphaFoldDB" id="A0AA37ZDY3"/>
<sequence>MKAEIEKWTNSVCCALFSLPTLRASVVAEIREAVIQLVHPALVIVTVENLPRQTILKHPFLDLRCHRYWRDRALVCAVAIQAFFCLTKLALKARYLLTHQPPFSQHFEVNALVSDCHCLPPYPATLEIQDQGWPC</sequence>
<comment type="caution">
    <text evidence="1">The sequence shown here is derived from an EMBL/GenBank/DDBJ whole genome shotgun (WGS) entry which is preliminary data.</text>
</comment>
<evidence type="ECO:0000313" key="1">
    <source>
        <dbReference type="EMBL" id="HAT7594800.1"/>
    </source>
</evidence>
<reference evidence="1" key="2">
    <citation type="submission" date="2020-11" db="EMBL/GenBank/DDBJ databases">
        <authorList>
            <consortium name="NCBI Pathogen Detection Project"/>
        </authorList>
    </citation>
    <scope>NUCLEOTIDE SEQUENCE</scope>
    <source>
        <strain evidence="1">RS189</strain>
    </source>
</reference>
<evidence type="ECO:0000313" key="2">
    <source>
        <dbReference type="Proteomes" id="UP000867745"/>
    </source>
</evidence>
<reference evidence="1" key="1">
    <citation type="journal article" date="2018" name="Genome Biol.">
        <title>SKESA: strategic k-mer extension for scrupulous assemblies.</title>
        <authorList>
            <person name="Souvorov A."/>
            <person name="Agarwala R."/>
            <person name="Lipman D.J."/>
        </authorList>
    </citation>
    <scope>NUCLEOTIDE SEQUENCE</scope>
    <source>
        <strain evidence="1">RS189</strain>
    </source>
</reference>
<proteinExistence type="predicted"/>
<organism evidence="1 2">
    <name type="scientific">Citrobacter werkmanii</name>
    <dbReference type="NCBI Taxonomy" id="67827"/>
    <lineage>
        <taxon>Bacteria</taxon>
        <taxon>Pseudomonadati</taxon>
        <taxon>Pseudomonadota</taxon>
        <taxon>Gammaproteobacteria</taxon>
        <taxon>Enterobacterales</taxon>
        <taxon>Enterobacteriaceae</taxon>
        <taxon>Citrobacter</taxon>
        <taxon>Citrobacter freundii complex</taxon>
    </lineage>
</organism>
<gene>
    <name evidence="1" type="ORF">JAW44_004608</name>
</gene>
<protein>
    <submittedName>
        <fullName evidence="1">Uncharacterized protein</fullName>
    </submittedName>
</protein>
<dbReference type="EMBL" id="DACUGV010000010">
    <property type="protein sequence ID" value="HAT7594800.1"/>
    <property type="molecule type" value="Genomic_DNA"/>
</dbReference>